<evidence type="ECO:0000256" key="2">
    <source>
        <dbReference type="HAMAP-Rule" id="MF_01384"/>
    </source>
</evidence>
<dbReference type="GO" id="GO:0005737">
    <property type="term" value="C:cytoplasm"/>
    <property type="evidence" value="ECO:0007669"/>
    <property type="project" value="UniProtKB-SubCell"/>
</dbReference>
<sequence>MLTSTERTARTRVRVSPADTGRCRVRTTVTLSDPTASSLRPVLVHHDATSARVSLVPEGALLLAGDRVEVDLAVDAGLRLDLVEPGGTVAFDMRGGRAIWDVRITLGRGAVLTWAGEPFVVAAGAAVTRSTRIRLRDGAVLALRESLVLGRHGEEPGRVHQSTEIVTGAGPVLVEDLTFDALTAPALLGGHRVMTSVLLVGAPAPAGAEADRYDLEAGGTLWRRLGVQAHEADLTGAWGAVRSGVGPGEG</sequence>
<comment type="caution">
    <text evidence="3">The sequence shown here is derived from an EMBL/GenBank/DDBJ whole genome shotgun (WGS) entry which is preliminary data.</text>
</comment>
<dbReference type="Proteomes" id="UP000313231">
    <property type="component" value="Unassembled WGS sequence"/>
</dbReference>
<evidence type="ECO:0000313" key="4">
    <source>
        <dbReference type="Proteomes" id="UP000313231"/>
    </source>
</evidence>
<dbReference type="AlphaFoldDB" id="A0A5C4VWB7"/>
<dbReference type="RefSeq" id="WP_139623235.1">
    <property type="nucleotide sequence ID" value="NZ_VDMP01000024.1"/>
</dbReference>
<dbReference type="Pfam" id="PF01774">
    <property type="entry name" value="UreD"/>
    <property type="match status" value="1"/>
</dbReference>
<gene>
    <name evidence="2" type="primary">ureD</name>
    <name evidence="3" type="ORF">FHP29_12845</name>
</gene>
<dbReference type="EMBL" id="VDMP01000024">
    <property type="protein sequence ID" value="TNM39746.1"/>
    <property type="molecule type" value="Genomic_DNA"/>
</dbReference>
<evidence type="ECO:0000313" key="3">
    <source>
        <dbReference type="EMBL" id="TNM39746.1"/>
    </source>
</evidence>
<evidence type="ECO:0000256" key="1">
    <source>
        <dbReference type="ARBA" id="ARBA00023186"/>
    </source>
</evidence>
<keyword evidence="4" id="KW-1185">Reference proteome</keyword>
<keyword evidence="2" id="KW-0963">Cytoplasm</keyword>
<dbReference type="OrthoDB" id="8677206at2"/>
<dbReference type="InterPro" id="IPR002669">
    <property type="entry name" value="UreD"/>
</dbReference>
<comment type="subcellular location">
    <subcellularLocation>
        <location evidence="2">Cytoplasm</location>
    </subcellularLocation>
</comment>
<organism evidence="3 4">
    <name type="scientific">Nocardioides albidus</name>
    <dbReference type="NCBI Taxonomy" id="1517589"/>
    <lineage>
        <taxon>Bacteria</taxon>
        <taxon>Bacillati</taxon>
        <taxon>Actinomycetota</taxon>
        <taxon>Actinomycetes</taxon>
        <taxon>Propionibacteriales</taxon>
        <taxon>Nocardioidaceae</taxon>
        <taxon>Nocardioides</taxon>
    </lineage>
</organism>
<keyword evidence="1 2" id="KW-0143">Chaperone</keyword>
<comment type="subunit">
    <text evidence="2">UreD, UreF and UreG form a complex that acts as a GTP-hydrolysis-dependent molecular chaperone, activating the urease apoprotein by helping to assemble the nickel containing metallocenter of UreC. The UreE protein probably delivers the nickel.</text>
</comment>
<proteinExistence type="inferred from homology"/>
<reference evidence="3 4" key="1">
    <citation type="journal article" date="2016" name="Int. J. Syst. Evol. Microbiol.">
        <title>Nocardioides albidus sp. nov., an actinobacterium isolated from garden soil.</title>
        <authorList>
            <person name="Singh H."/>
            <person name="Du J."/>
            <person name="Trinh H."/>
            <person name="Won K."/>
            <person name="Yang J.E."/>
            <person name="Yin C."/>
            <person name="Kook M."/>
            <person name="Yi T.H."/>
        </authorList>
    </citation>
    <scope>NUCLEOTIDE SEQUENCE [LARGE SCALE GENOMIC DNA]</scope>
    <source>
        <strain evidence="3 4">CCTCC AB 2015297</strain>
    </source>
</reference>
<dbReference type="HAMAP" id="MF_01384">
    <property type="entry name" value="UreD"/>
    <property type="match status" value="1"/>
</dbReference>
<name>A0A5C4VWB7_9ACTN</name>
<protein>
    <recommendedName>
        <fullName evidence="2">Urease accessory protein UreD</fullName>
    </recommendedName>
</protein>
<accession>A0A5C4VWB7</accession>
<comment type="similarity">
    <text evidence="2">Belongs to the UreD family.</text>
</comment>
<dbReference type="GO" id="GO:0016151">
    <property type="term" value="F:nickel cation binding"/>
    <property type="evidence" value="ECO:0007669"/>
    <property type="project" value="UniProtKB-UniRule"/>
</dbReference>
<keyword evidence="2" id="KW-0996">Nickel insertion</keyword>
<comment type="function">
    <text evidence="2">Required for maturation of urease via the functional incorporation of the urease nickel metallocenter.</text>
</comment>